<keyword evidence="2" id="KW-0732">Signal</keyword>
<feature type="compositionally biased region" description="Low complexity" evidence="1">
    <location>
        <begin position="88"/>
        <end position="97"/>
    </location>
</feature>
<feature type="region of interest" description="Disordered" evidence="1">
    <location>
        <begin position="48"/>
        <end position="182"/>
    </location>
</feature>
<keyword evidence="4" id="KW-1185">Reference proteome</keyword>
<feature type="signal peptide" evidence="2">
    <location>
        <begin position="1"/>
        <end position="20"/>
    </location>
</feature>
<gene>
    <name evidence="3" type="primary">Dana\GF13685</name>
    <name evidence="3" type="synonym">dana_GLEANR_13692</name>
    <name evidence="3" type="ORF">GF13685</name>
</gene>
<feature type="compositionally biased region" description="Low complexity" evidence="1">
    <location>
        <begin position="106"/>
        <end position="132"/>
    </location>
</feature>
<feature type="chain" id="PRO_5002790306" evidence="2">
    <location>
        <begin position="21"/>
        <end position="207"/>
    </location>
</feature>
<evidence type="ECO:0000313" key="4">
    <source>
        <dbReference type="Proteomes" id="UP000007801"/>
    </source>
</evidence>
<dbReference type="OrthoDB" id="8069978at2759"/>
<dbReference type="HOGENOM" id="CLU_1241269_0_0_1"/>
<dbReference type="GeneID" id="6496522"/>
<organism evidence="3 4">
    <name type="scientific">Drosophila ananassae</name>
    <name type="common">Fruit fly</name>
    <dbReference type="NCBI Taxonomy" id="7217"/>
    <lineage>
        <taxon>Eukaryota</taxon>
        <taxon>Metazoa</taxon>
        <taxon>Ecdysozoa</taxon>
        <taxon>Arthropoda</taxon>
        <taxon>Hexapoda</taxon>
        <taxon>Insecta</taxon>
        <taxon>Pterygota</taxon>
        <taxon>Neoptera</taxon>
        <taxon>Endopterygota</taxon>
        <taxon>Diptera</taxon>
        <taxon>Brachycera</taxon>
        <taxon>Muscomorpha</taxon>
        <taxon>Ephydroidea</taxon>
        <taxon>Drosophilidae</taxon>
        <taxon>Drosophila</taxon>
        <taxon>Sophophora</taxon>
    </lineage>
</organism>
<dbReference type="OMA" id="TEHSARK"/>
<dbReference type="AlphaFoldDB" id="B3MGW8"/>
<dbReference type="PhylomeDB" id="B3MGW8"/>
<accession>B3MGW8</accession>
<dbReference type="Proteomes" id="UP000007801">
    <property type="component" value="Unassembled WGS sequence"/>
</dbReference>
<feature type="compositionally biased region" description="Basic and acidic residues" evidence="1">
    <location>
        <begin position="57"/>
        <end position="80"/>
    </location>
</feature>
<dbReference type="KEGG" id="dan:6496522"/>
<dbReference type="EMBL" id="CH902619">
    <property type="protein sequence ID" value="EDV37886.1"/>
    <property type="molecule type" value="Genomic_DNA"/>
</dbReference>
<name>B3MGW8_DROAN</name>
<dbReference type="InParanoid" id="B3MGW8"/>
<dbReference type="STRING" id="7217.B3MGW8"/>
<sequence>MQRSILLLLISVTALSVAVALPYTLDEFFNQNLEASLNMDLVEKSGIRKRNAQDSSGSHEDPEEKAKGSSEESKEKENALKRVRRGGDSSADSSGSSSEEKHKAAQSKAGKSGQAGAAAAAGEGETETTTQAAEDETSAPPKRRRRDVSEEHHEPELNPQAEKELTQEMEEAMAALKKDKDLSIEDYAQGCEVQEVSSLETNDATYE</sequence>
<feature type="compositionally biased region" description="Basic and acidic residues" evidence="1">
    <location>
        <begin position="147"/>
        <end position="166"/>
    </location>
</feature>
<proteinExistence type="predicted"/>
<evidence type="ECO:0000256" key="2">
    <source>
        <dbReference type="SAM" id="SignalP"/>
    </source>
</evidence>
<reference evidence="3 4" key="1">
    <citation type="journal article" date="2007" name="Nature">
        <title>Evolution of genes and genomes on the Drosophila phylogeny.</title>
        <authorList>
            <consortium name="Drosophila 12 Genomes Consortium"/>
            <person name="Clark A.G."/>
            <person name="Eisen M.B."/>
            <person name="Smith D.R."/>
            <person name="Bergman C.M."/>
            <person name="Oliver B."/>
            <person name="Markow T.A."/>
            <person name="Kaufman T.C."/>
            <person name="Kellis M."/>
            <person name="Gelbart W."/>
            <person name="Iyer V.N."/>
            <person name="Pollard D.A."/>
            <person name="Sackton T.B."/>
            <person name="Larracuente A.M."/>
            <person name="Singh N.D."/>
            <person name="Abad J.P."/>
            <person name="Abt D.N."/>
            <person name="Adryan B."/>
            <person name="Aguade M."/>
            <person name="Akashi H."/>
            <person name="Anderson W.W."/>
            <person name="Aquadro C.F."/>
            <person name="Ardell D.H."/>
            <person name="Arguello R."/>
            <person name="Artieri C.G."/>
            <person name="Barbash D.A."/>
            <person name="Barker D."/>
            <person name="Barsanti P."/>
            <person name="Batterham P."/>
            <person name="Batzoglou S."/>
            <person name="Begun D."/>
            <person name="Bhutkar A."/>
            <person name="Blanco E."/>
            <person name="Bosak S.A."/>
            <person name="Bradley R.K."/>
            <person name="Brand A.D."/>
            <person name="Brent M.R."/>
            <person name="Brooks A.N."/>
            <person name="Brown R.H."/>
            <person name="Butlin R.K."/>
            <person name="Caggese C."/>
            <person name="Calvi B.R."/>
            <person name="Bernardo de Carvalho A."/>
            <person name="Caspi A."/>
            <person name="Castrezana S."/>
            <person name="Celniker S.E."/>
            <person name="Chang J.L."/>
            <person name="Chapple C."/>
            <person name="Chatterji S."/>
            <person name="Chinwalla A."/>
            <person name="Civetta A."/>
            <person name="Clifton S.W."/>
            <person name="Comeron J.M."/>
            <person name="Costello J.C."/>
            <person name="Coyne J.A."/>
            <person name="Daub J."/>
            <person name="David R.G."/>
            <person name="Delcher A.L."/>
            <person name="Delehaunty K."/>
            <person name="Do C.B."/>
            <person name="Ebling H."/>
            <person name="Edwards K."/>
            <person name="Eickbush T."/>
            <person name="Evans J.D."/>
            <person name="Filipski A."/>
            <person name="Findeiss S."/>
            <person name="Freyhult E."/>
            <person name="Fulton L."/>
            <person name="Fulton R."/>
            <person name="Garcia A.C."/>
            <person name="Gardiner A."/>
            <person name="Garfield D.A."/>
            <person name="Garvin B.E."/>
            <person name="Gibson G."/>
            <person name="Gilbert D."/>
            <person name="Gnerre S."/>
            <person name="Godfrey J."/>
            <person name="Good R."/>
            <person name="Gotea V."/>
            <person name="Gravely B."/>
            <person name="Greenberg A.J."/>
            <person name="Griffiths-Jones S."/>
            <person name="Gross S."/>
            <person name="Guigo R."/>
            <person name="Gustafson E.A."/>
            <person name="Haerty W."/>
            <person name="Hahn M.W."/>
            <person name="Halligan D.L."/>
            <person name="Halpern A.L."/>
            <person name="Halter G.M."/>
            <person name="Han M.V."/>
            <person name="Heger A."/>
            <person name="Hillier L."/>
            <person name="Hinrichs A.S."/>
            <person name="Holmes I."/>
            <person name="Hoskins R.A."/>
            <person name="Hubisz M.J."/>
            <person name="Hultmark D."/>
            <person name="Huntley M.A."/>
            <person name="Jaffe D.B."/>
            <person name="Jagadeeshan S."/>
            <person name="Jeck W.R."/>
            <person name="Johnson J."/>
            <person name="Jones C.D."/>
            <person name="Jordan W.C."/>
            <person name="Karpen G.H."/>
            <person name="Kataoka E."/>
            <person name="Keightley P.D."/>
            <person name="Kheradpour P."/>
            <person name="Kirkness E.F."/>
            <person name="Koerich L.B."/>
            <person name="Kristiansen K."/>
            <person name="Kudrna D."/>
            <person name="Kulathinal R.J."/>
            <person name="Kumar S."/>
            <person name="Kwok R."/>
            <person name="Lander E."/>
            <person name="Langley C.H."/>
            <person name="Lapoint R."/>
            <person name="Lazzaro B.P."/>
            <person name="Lee S.J."/>
            <person name="Levesque L."/>
            <person name="Li R."/>
            <person name="Lin C.F."/>
            <person name="Lin M.F."/>
            <person name="Lindblad-Toh K."/>
            <person name="Llopart A."/>
            <person name="Long M."/>
            <person name="Low L."/>
            <person name="Lozovsky E."/>
            <person name="Lu J."/>
            <person name="Luo M."/>
            <person name="Machado C.A."/>
            <person name="Makalowski W."/>
            <person name="Marzo M."/>
            <person name="Matsuda M."/>
            <person name="Matzkin L."/>
            <person name="McAllister B."/>
            <person name="McBride C.S."/>
            <person name="McKernan B."/>
            <person name="McKernan K."/>
            <person name="Mendez-Lago M."/>
            <person name="Minx P."/>
            <person name="Mollenhauer M.U."/>
            <person name="Montooth K."/>
            <person name="Mount S.M."/>
            <person name="Mu X."/>
            <person name="Myers E."/>
            <person name="Negre B."/>
            <person name="Newfeld S."/>
            <person name="Nielsen R."/>
            <person name="Noor M.A."/>
            <person name="O'Grady P."/>
            <person name="Pachter L."/>
            <person name="Papaceit M."/>
            <person name="Parisi M.J."/>
            <person name="Parisi M."/>
            <person name="Parts L."/>
            <person name="Pedersen J.S."/>
            <person name="Pesole G."/>
            <person name="Phillippy A.M."/>
            <person name="Ponting C.P."/>
            <person name="Pop M."/>
            <person name="Porcelli D."/>
            <person name="Powell J.R."/>
            <person name="Prohaska S."/>
            <person name="Pruitt K."/>
            <person name="Puig M."/>
            <person name="Quesneville H."/>
            <person name="Ram K.R."/>
            <person name="Rand D."/>
            <person name="Rasmussen M.D."/>
            <person name="Reed L.K."/>
            <person name="Reenan R."/>
            <person name="Reily A."/>
            <person name="Remington K.A."/>
            <person name="Rieger T.T."/>
            <person name="Ritchie M.G."/>
            <person name="Robin C."/>
            <person name="Rogers Y.H."/>
            <person name="Rohde C."/>
            <person name="Rozas J."/>
            <person name="Rubenfield M.J."/>
            <person name="Ruiz A."/>
            <person name="Russo S."/>
            <person name="Salzberg S.L."/>
            <person name="Sanchez-Gracia A."/>
            <person name="Saranga D.J."/>
            <person name="Sato H."/>
            <person name="Schaeffer S.W."/>
            <person name="Schatz M.C."/>
            <person name="Schlenke T."/>
            <person name="Schwartz R."/>
            <person name="Segarra C."/>
            <person name="Singh R.S."/>
            <person name="Sirot L."/>
            <person name="Sirota M."/>
            <person name="Sisneros N.B."/>
            <person name="Smith C.D."/>
            <person name="Smith T.F."/>
            <person name="Spieth J."/>
            <person name="Stage D.E."/>
            <person name="Stark A."/>
            <person name="Stephan W."/>
            <person name="Strausberg R.L."/>
            <person name="Strempel S."/>
            <person name="Sturgill D."/>
            <person name="Sutton G."/>
            <person name="Sutton G.G."/>
            <person name="Tao W."/>
            <person name="Teichmann S."/>
            <person name="Tobari Y.N."/>
            <person name="Tomimura Y."/>
            <person name="Tsolas J.M."/>
            <person name="Valente V.L."/>
            <person name="Venter E."/>
            <person name="Venter J.C."/>
            <person name="Vicario S."/>
            <person name="Vieira F.G."/>
            <person name="Vilella A.J."/>
            <person name="Villasante A."/>
            <person name="Walenz B."/>
            <person name="Wang J."/>
            <person name="Wasserman M."/>
            <person name="Watts T."/>
            <person name="Wilson D."/>
            <person name="Wilson R.K."/>
            <person name="Wing R.A."/>
            <person name="Wolfner M.F."/>
            <person name="Wong A."/>
            <person name="Wong G.K."/>
            <person name="Wu C.I."/>
            <person name="Wu G."/>
            <person name="Yamamoto D."/>
            <person name="Yang H.P."/>
            <person name="Yang S.P."/>
            <person name="Yorke J.A."/>
            <person name="Yoshida K."/>
            <person name="Zdobnov E."/>
            <person name="Zhang P."/>
            <person name="Zhang Y."/>
            <person name="Zimin A.V."/>
            <person name="Baldwin J."/>
            <person name="Abdouelleil A."/>
            <person name="Abdulkadir J."/>
            <person name="Abebe A."/>
            <person name="Abera B."/>
            <person name="Abreu J."/>
            <person name="Acer S.C."/>
            <person name="Aftuck L."/>
            <person name="Alexander A."/>
            <person name="An P."/>
            <person name="Anderson E."/>
            <person name="Anderson S."/>
            <person name="Arachi H."/>
            <person name="Azer M."/>
            <person name="Bachantsang P."/>
            <person name="Barry A."/>
            <person name="Bayul T."/>
            <person name="Berlin A."/>
            <person name="Bessette D."/>
            <person name="Bloom T."/>
            <person name="Blye J."/>
            <person name="Boguslavskiy L."/>
            <person name="Bonnet C."/>
            <person name="Boukhgalter B."/>
            <person name="Bourzgui I."/>
            <person name="Brown A."/>
            <person name="Cahill P."/>
            <person name="Channer S."/>
            <person name="Cheshatsang Y."/>
            <person name="Chuda L."/>
            <person name="Citroen M."/>
            <person name="Collymore A."/>
            <person name="Cooke P."/>
            <person name="Costello M."/>
            <person name="D'Aco K."/>
            <person name="Daza R."/>
            <person name="De Haan G."/>
            <person name="DeGray S."/>
            <person name="DeMaso C."/>
            <person name="Dhargay N."/>
            <person name="Dooley K."/>
            <person name="Dooley E."/>
            <person name="Doricent M."/>
            <person name="Dorje P."/>
            <person name="Dorjee K."/>
            <person name="Dupes A."/>
            <person name="Elong R."/>
            <person name="Falk J."/>
            <person name="Farina A."/>
            <person name="Faro S."/>
            <person name="Ferguson D."/>
            <person name="Fisher S."/>
            <person name="Foley C.D."/>
            <person name="Franke A."/>
            <person name="Friedrich D."/>
            <person name="Gadbois L."/>
            <person name="Gearin G."/>
            <person name="Gearin C.R."/>
            <person name="Giannoukos G."/>
            <person name="Goode T."/>
            <person name="Graham J."/>
            <person name="Grandbois E."/>
            <person name="Grewal S."/>
            <person name="Gyaltsen K."/>
            <person name="Hafez N."/>
            <person name="Hagos B."/>
            <person name="Hall J."/>
            <person name="Henson C."/>
            <person name="Hollinger A."/>
            <person name="Honan T."/>
            <person name="Huard M.D."/>
            <person name="Hughes L."/>
            <person name="Hurhula B."/>
            <person name="Husby M.E."/>
            <person name="Kamat A."/>
            <person name="Kanga B."/>
            <person name="Kashin S."/>
            <person name="Khazanovich D."/>
            <person name="Kisner P."/>
            <person name="Lance K."/>
            <person name="Lara M."/>
            <person name="Lee W."/>
            <person name="Lennon N."/>
            <person name="Letendre F."/>
            <person name="LeVine R."/>
            <person name="Lipovsky A."/>
            <person name="Liu X."/>
            <person name="Liu J."/>
            <person name="Liu S."/>
            <person name="Lokyitsang T."/>
            <person name="Lokyitsang Y."/>
            <person name="Lubonja R."/>
            <person name="Lui A."/>
            <person name="MacDonald P."/>
            <person name="Magnisalis V."/>
            <person name="Maru K."/>
            <person name="Matthews C."/>
            <person name="McCusker W."/>
            <person name="McDonough S."/>
            <person name="Mehta T."/>
            <person name="Meldrim J."/>
            <person name="Meneus L."/>
            <person name="Mihai O."/>
            <person name="Mihalev A."/>
            <person name="Mihova T."/>
            <person name="Mittelman R."/>
            <person name="Mlenga V."/>
            <person name="Montmayeur A."/>
            <person name="Mulrain L."/>
            <person name="Navidi A."/>
            <person name="Naylor J."/>
            <person name="Negash T."/>
            <person name="Nguyen T."/>
            <person name="Nguyen N."/>
            <person name="Nicol R."/>
            <person name="Norbu C."/>
            <person name="Norbu N."/>
            <person name="Novod N."/>
            <person name="O'Neill B."/>
            <person name="Osman S."/>
            <person name="Markiewicz E."/>
            <person name="Oyono O.L."/>
            <person name="Patti C."/>
            <person name="Phunkhang P."/>
            <person name="Pierre F."/>
            <person name="Priest M."/>
            <person name="Raghuraman S."/>
            <person name="Rege F."/>
            <person name="Reyes R."/>
            <person name="Rise C."/>
            <person name="Rogov P."/>
            <person name="Ross K."/>
            <person name="Ryan E."/>
            <person name="Settipalli S."/>
            <person name="Shea T."/>
            <person name="Sherpa N."/>
            <person name="Shi L."/>
            <person name="Shih D."/>
            <person name="Sparrow T."/>
            <person name="Spaulding J."/>
            <person name="Stalker J."/>
            <person name="Stange-Thomann N."/>
            <person name="Stavropoulos S."/>
            <person name="Stone C."/>
            <person name="Strader C."/>
            <person name="Tesfaye S."/>
            <person name="Thomson T."/>
            <person name="Thoulutsang Y."/>
            <person name="Thoulutsang D."/>
            <person name="Topham K."/>
            <person name="Topping I."/>
            <person name="Tsamla T."/>
            <person name="Vassiliev H."/>
            <person name="Vo A."/>
            <person name="Wangchuk T."/>
            <person name="Wangdi T."/>
            <person name="Weiand M."/>
            <person name="Wilkinson J."/>
            <person name="Wilson A."/>
            <person name="Yadav S."/>
            <person name="Young G."/>
            <person name="Yu Q."/>
            <person name="Zembek L."/>
            <person name="Zhong D."/>
            <person name="Zimmer A."/>
            <person name="Zwirko Z."/>
            <person name="Jaffe D.B."/>
            <person name="Alvarez P."/>
            <person name="Brockman W."/>
            <person name="Butler J."/>
            <person name="Chin C."/>
            <person name="Gnerre S."/>
            <person name="Grabherr M."/>
            <person name="Kleber M."/>
            <person name="Mauceli E."/>
            <person name="MacCallum I."/>
        </authorList>
    </citation>
    <scope>NUCLEOTIDE SEQUENCE [LARGE SCALE GENOMIC DNA]</scope>
    <source>
        <strain evidence="4">Tucson 14024-0371.13</strain>
    </source>
</reference>
<evidence type="ECO:0000313" key="3">
    <source>
        <dbReference type="EMBL" id="EDV37886.1"/>
    </source>
</evidence>
<evidence type="ECO:0000256" key="1">
    <source>
        <dbReference type="SAM" id="MobiDB-lite"/>
    </source>
</evidence>
<protein>
    <submittedName>
        <fullName evidence="3">Uncharacterized protein</fullName>
    </submittedName>
</protein>